<accession>A0A3D9HAR7</accession>
<organism evidence="2 3">
    <name type="scientific">Winogradskyella eximia</name>
    <dbReference type="NCBI Taxonomy" id="262006"/>
    <lineage>
        <taxon>Bacteria</taxon>
        <taxon>Pseudomonadati</taxon>
        <taxon>Bacteroidota</taxon>
        <taxon>Flavobacteriia</taxon>
        <taxon>Flavobacteriales</taxon>
        <taxon>Flavobacteriaceae</taxon>
        <taxon>Winogradskyella</taxon>
    </lineage>
</organism>
<evidence type="ECO:0000313" key="2">
    <source>
        <dbReference type="EMBL" id="RED46587.1"/>
    </source>
</evidence>
<evidence type="ECO:0000313" key="3">
    <source>
        <dbReference type="Proteomes" id="UP000256980"/>
    </source>
</evidence>
<name>A0A3D9HAR7_9FLAO</name>
<sequence length="206" mass="22590">MRSIGFIVCLLSCAVATAQNKLQKELSAEQIKVISINGDQFFNISVSTSKKDKISISSILDGEYQNDFQLVVKEENNKLNLSLAYLSLIDIPDNKRNAHKVIAAMLYLEIPEHLSLNIISDIGHVKLDGIFNSLSIELLQGQCSIKGESKSAIINTLDGDINIITNSAIVEAKSNHGKVVLDHFDNKDAIWKLTSINGNITVAKPN</sequence>
<keyword evidence="1" id="KW-0732">Signal</keyword>
<reference evidence="2 3" key="1">
    <citation type="submission" date="2018-07" db="EMBL/GenBank/DDBJ databases">
        <title>Genomic Encyclopedia of Type Strains, Phase III (KMG-III): the genomes of soil and plant-associated and newly described type strains.</title>
        <authorList>
            <person name="Whitman W."/>
        </authorList>
    </citation>
    <scope>NUCLEOTIDE SEQUENCE [LARGE SCALE GENOMIC DNA]</scope>
    <source>
        <strain evidence="2 3">CECT 7946</strain>
    </source>
</reference>
<dbReference type="EMBL" id="QRDV01000001">
    <property type="protein sequence ID" value="RED46587.1"/>
    <property type="molecule type" value="Genomic_DNA"/>
</dbReference>
<proteinExistence type="predicted"/>
<evidence type="ECO:0008006" key="4">
    <source>
        <dbReference type="Google" id="ProtNLM"/>
    </source>
</evidence>
<evidence type="ECO:0000256" key="1">
    <source>
        <dbReference type="SAM" id="SignalP"/>
    </source>
</evidence>
<dbReference type="AlphaFoldDB" id="A0A3D9HAR7"/>
<protein>
    <recommendedName>
        <fullName evidence="4">Adhesin</fullName>
    </recommendedName>
</protein>
<dbReference type="Proteomes" id="UP000256980">
    <property type="component" value="Unassembled WGS sequence"/>
</dbReference>
<keyword evidence="3" id="KW-1185">Reference proteome</keyword>
<feature type="signal peptide" evidence="1">
    <location>
        <begin position="1"/>
        <end position="18"/>
    </location>
</feature>
<gene>
    <name evidence="2" type="ORF">DFQ10_101358</name>
</gene>
<feature type="chain" id="PRO_5017540567" description="Adhesin" evidence="1">
    <location>
        <begin position="19"/>
        <end position="206"/>
    </location>
</feature>
<comment type="caution">
    <text evidence="2">The sequence shown here is derived from an EMBL/GenBank/DDBJ whole genome shotgun (WGS) entry which is preliminary data.</text>
</comment>